<reference evidence="1" key="1">
    <citation type="submission" date="2019-02" db="EMBL/GenBank/DDBJ databases">
        <authorList>
            <person name="Gruber-Vodicka R. H."/>
            <person name="Seah K. B. B."/>
        </authorList>
    </citation>
    <scope>NUCLEOTIDE SEQUENCE</scope>
    <source>
        <strain evidence="1">BECK_DK161</strain>
    </source>
</reference>
<proteinExistence type="predicted"/>
<sequence>MKKYRCANCGAINELPNNANPANSHCRFCSQPLATVREPEGAGDMSTAVGLMGGGMLGASIGGLPGALVGVVIGGLIGKEARCVG</sequence>
<protein>
    <submittedName>
        <fullName evidence="1">Uncharacterized protein</fullName>
    </submittedName>
</protein>
<dbReference type="AlphaFoldDB" id="A0A450TAC9"/>
<organism evidence="1">
    <name type="scientific">Candidatus Kentrum sp. DK</name>
    <dbReference type="NCBI Taxonomy" id="2126562"/>
    <lineage>
        <taxon>Bacteria</taxon>
        <taxon>Pseudomonadati</taxon>
        <taxon>Pseudomonadota</taxon>
        <taxon>Gammaproteobacteria</taxon>
        <taxon>Candidatus Kentrum</taxon>
    </lineage>
</organism>
<accession>A0A450TAC9</accession>
<evidence type="ECO:0000313" key="1">
    <source>
        <dbReference type="EMBL" id="VFJ63653.1"/>
    </source>
</evidence>
<dbReference type="EMBL" id="CAADEY010000110">
    <property type="protein sequence ID" value="VFJ63653.1"/>
    <property type="molecule type" value="Genomic_DNA"/>
</dbReference>
<gene>
    <name evidence="1" type="ORF">BECKDK2373C_GA0170839_11106</name>
</gene>
<name>A0A450TAC9_9GAMM</name>